<dbReference type="SUPFAM" id="SSF53681">
    <property type="entry name" value="Aspartate/glutamate racemase"/>
    <property type="match status" value="2"/>
</dbReference>
<sequence>MAKHIGIVGCSAEGAALCYRTICEEAPREMGEHRHPEITMHTHPLSDYMVYIRAGDWEKVAELMLSSTHKLARVGADFAICPDNTIHQSFQLVKQESPIPWLHIAEAVAETAKQNGFERLAILGTKYLMTGPVYPEVLEKFGITCEIPDEKEREKIDEIIFKELVNAVFSEKSRMYFNDVIEKLK</sequence>
<gene>
    <name evidence="3" type="ORF">S01H1_01886</name>
</gene>
<dbReference type="PANTHER" id="PTHR21198:SF7">
    <property type="entry name" value="ASPARTATE-GLUTAMATE RACEMASE FAMILY"/>
    <property type="match status" value="1"/>
</dbReference>
<dbReference type="GO" id="GO:0047661">
    <property type="term" value="F:amino-acid racemase activity"/>
    <property type="evidence" value="ECO:0007669"/>
    <property type="project" value="InterPro"/>
</dbReference>
<feature type="non-terminal residue" evidence="3">
    <location>
        <position position="185"/>
    </location>
</feature>
<protein>
    <recommendedName>
        <fullName evidence="4">Aspartate racemase</fullName>
    </recommendedName>
</protein>
<comment type="similarity">
    <text evidence="1">Belongs to the aspartate/glutamate racemases family.</text>
</comment>
<dbReference type="PANTHER" id="PTHR21198">
    <property type="entry name" value="GLUTAMATE RACEMASE"/>
    <property type="match status" value="1"/>
</dbReference>
<evidence type="ECO:0008006" key="4">
    <source>
        <dbReference type="Google" id="ProtNLM"/>
    </source>
</evidence>
<comment type="caution">
    <text evidence="3">The sequence shown here is derived from an EMBL/GenBank/DDBJ whole genome shotgun (WGS) entry which is preliminary data.</text>
</comment>
<dbReference type="InterPro" id="IPR001920">
    <property type="entry name" value="Asp/Glu_race"/>
</dbReference>
<dbReference type="InterPro" id="IPR004380">
    <property type="entry name" value="Asp_race"/>
</dbReference>
<evidence type="ECO:0000313" key="3">
    <source>
        <dbReference type="EMBL" id="GAF83520.1"/>
    </source>
</evidence>
<dbReference type="InterPro" id="IPR015942">
    <property type="entry name" value="Asp/Glu/hydantoin_racemase"/>
</dbReference>
<reference evidence="3" key="1">
    <citation type="journal article" date="2014" name="Front. Microbiol.">
        <title>High frequency of phylogenetically diverse reductive dehalogenase-homologous genes in deep subseafloor sedimentary metagenomes.</title>
        <authorList>
            <person name="Kawai M."/>
            <person name="Futagami T."/>
            <person name="Toyoda A."/>
            <person name="Takaki Y."/>
            <person name="Nishi S."/>
            <person name="Hori S."/>
            <person name="Arai W."/>
            <person name="Tsubouchi T."/>
            <person name="Morono Y."/>
            <person name="Uchiyama I."/>
            <person name="Ito T."/>
            <person name="Fujiyama A."/>
            <person name="Inagaki F."/>
            <person name="Takami H."/>
        </authorList>
    </citation>
    <scope>NUCLEOTIDE SEQUENCE</scope>
    <source>
        <strain evidence="3">Expedition CK06-06</strain>
    </source>
</reference>
<dbReference type="Gene3D" id="3.40.50.1860">
    <property type="match status" value="2"/>
</dbReference>
<organism evidence="3">
    <name type="scientific">marine sediment metagenome</name>
    <dbReference type="NCBI Taxonomy" id="412755"/>
    <lineage>
        <taxon>unclassified sequences</taxon>
        <taxon>metagenomes</taxon>
        <taxon>ecological metagenomes</taxon>
    </lineage>
</organism>
<dbReference type="AlphaFoldDB" id="X0U4X6"/>
<dbReference type="Pfam" id="PF01177">
    <property type="entry name" value="Asp_Glu_race"/>
    <property type="match status" value="1"/>
</dbReference>
<keyword evidence="2" id="KW-0413">Isomerase</keyword>
<dbReference type="NCBIfam" id="TIGR00035">
    <property type="entry name" value="asp_race"/>
    <property type="match status" value="1"/>
</dbReference>
<accession>X0U4X6</accession>
<evidence type="ECO:0000256" key="1">
    <source>
        <dbReference type="ARBA" id="ARBA00007847"/>
    </source>
</evidence>
<evidence type="ECO:0000256" key="2">
    <source>
        <dbReference type="ARBA" id="ARBA00023235"/>
    </source>
</evidence>
<proteinExistence type="inferred from homology"/>
<name>X0U4X6_9ZZZZ</name>
<dbReference type="EMBL" id="BARS01000861">
    <property type="protein sequence ID" value="GAF83520.1"/>
    <property type="molecule type" value="Genomic_DNA"/>
</dbReference>